<dbReference type="RefSeq" id="WP_023356118.1">
    <property type="nucleotide sequence ID" value="NZ_KI535371.1"/>
</dbReference>
<dbReference type="EMBL" id="ACIL03000022">
    <property type="protein sequence ID" value="ESL01526.1"/>
    <property type="molecule type" value="Genomic_DNA"/>
</dbReference>
<proteinExistence type="predicted"/>
<accession>V2Y1F2</accession>
<dbReference type="OrthoDB" id="2086109at2"/>
<organism evidence="1 2">
    <name type="scientific">Catonella morbi ATCC 51271</name>
    <dbReference type="NCBI Taxonomy" id="592026"/>
    <lineage>
        <taxon>Bacteria</taxon>
        <taxon>Bacillati</taxon>
        <taxon>Bacillota</taxon>
        <taxon>Clostridia</taxon>
        <taxon>Lachnospirales</taxon>
        <taxon>Lachnospiraceae</taxon>
        <taxon>Catonella</taxon>
    </lineage>
</organism>
<name>V2Y1F2_9FIRM</name>
<dbReference type="AlphaFoldDB" id="V2Y1F2"/>
<keyword evidence="2" id="KW-1185">Reference proteome</keyword>
<comment type="caution">
    <text evidence="1">The sequence shown here is derived from an EMBL/GenBank/DDBJ whole genome shotgun (WGS) entry which is preliminary data.</text>
</comment>
<evidence type="ECO:0000313" key="2">
    <source>
        <dbReference type="Proteomes" id="UP000018227"/>
    </source>
</evidence>
<dbReference type="HOGENOM" id="CLU_139018_0_0_9"/>
<evidence type="ECO:0000313" key="1">
    <source>
        <dbReference type="EMBL" id="ESL01526.1"/>
    </source>
</evidence>
<gene>
    <name evidence="1" type="ORF">GCWU0000282_003280</name>
</gene>
<protein>
    <submittedName>
        <fullName evidence="1">Uncharacterized protein</fullName>
    </submittedName>
</protein>
<dbReference type="eggNOG" id="ENOG5032N81">
    <property type="taxonomic scope" value="Bacteria"/>
</dbReference>
<reference evidence="1 2" key="1">
    <citation type="submission" date="2013-06" db="EMBL/GenBank/DDBJ databases">
        <authorList>
            <person name="Weinstock G."/>
            <person name="Sodergren E."/>
            <person name="Clifton S."/>
            <person name="Fulton L."/>
            <person name="Fulton B."/>
            <person name="Courtney L."/>
            <person name="Fronick C."/>
            <person name="Harrison M."/>
            <person name="Strong C."/>
            <person name="Farmer C."/>
            <person name="Delahaunty K."/>
            <person name="Markovic C."/>
            <person name="Hall O."/>
            <person name="Minx P."/>
            <person name="Tomlinson C."/>
            <person name="Mitreva M."/>
            <person name="Nelson J."/>
            <person name="Hou S."/>
            <person name="Wollam A."/>
            <person name="Pepin K.H."/>
            <person name="Johnson M."/>
            <person name="Bhonagiri V."/>
            <person name="Nash W.E."/>
            <person name="Warren W."/>
            <person name="Chinwalla A."/>
            <person name="Mardis E.R."/>
            <person name="Wilson R.K."/>
        </authorList>
    </citation>
    <scope>NUCLEOTIDE SEQUENCE [LARGE SCALE GENOMIC DNA]</scope>
    <source>
        <strain evidence="1 2">ATCC 51271</strain>
    </source>
</reference>
<sequence>MSLIHKFYLVEINDFNLLNYEIIYNRLIEKNKTENIKIIEEIYLEDELFSYLEDTLFWIPSKTLSDFNLNTSKGLNRYGITILDKISSVIMYNIFSGWYDIFKQAPEIIELTGDYIFFENQNGRYEDIKINKQHLISVIDHLKNYSIALEKQNYYIIHLGI</sequence>
<dbReference type="Proteomes" id="UP000018227">
    <property type="component" value="Unassembled WGS sequence"/>
</dbReference>